<proteinExistence type="inferred from homology"/>
<keyword evidence="3" id="KW-0805">Transcription regulation</keyword>
<keyword evidence="4" id="KW-0804">Transcription</keyword>
<dbReference type="GO" id="GO:0005669">
    <property type="term" value="C:transcription factor TFIID complex"/>
    <property type="evidence" value="ECO:0007669"/>
    <property type="project" value="InterPro"/>
</dbReference>
<evidence type="ECO:0000313" key="10">
    <source>
        <dbReference type="Proteomes" id="UP000094385"/>
    </source>
</evidence>
<name>A0A1E3PYB8_LIPST</name>
<dbReference type="InterPro" id="IPR006751">
    <property type="entry name" value="TAFII55_prot_cons_reg"/>
</dbReference>
<keyword evidence="5" id="KW-0539">Nucleus</keyword>
<feature type="compositionally biased region" description="Low complexity" evidence="7">
    <location>
        <begin position="10"/>
        <end position="25"/>
    </location>
</feature>
<protein>
    <recommendedName>
        <fullName evidence="8">TAFII55 protein conserved region domain-containing protein</fullName>
    </recommendedName>
</protein>
<dbReference type="OrthoDB" id="153872at2759"/>
<evidence type="ECO:0000256" key="7">
    <source>
        <dbReference type="SAM" id="MobiDB-lite"/>
    </source>
</evidence>
<evidence type="ECO:0000256" key="5">
    <source>
        <dbReference type="ARBA" id="ARBA00023242"/>
    </source>
</evidence>
<dbReference type="InterPro" id="IPR037817">
    <property type="entry name" value="TAF7"/>
</dbReference>
<feature type="coiled-coil region" evidence="6">
    <location>
        <begin position="398"/>
        <end position="455"/>
    </location>
</feature>
<evidence type="ECO:0000313" key="9">
    <source>
        <dbReference type="EMBL" id="ODQ69902.1"/>
    </source>
</evidence>
<organism evidence="9 10">
    <name type="scientific">Lipomyces starkeyi NRRL Y-11557</name>
    <dbReference type="NCBI Taxonomy" id="675824"/>
    <lineage>
        <taxon>Eukaryota</taxon>
        <taxon>Fungi</taxon>
        <taxon>Dikarya</taxon>
        <taxon>Ascomycota</taxon>
        <taxon>Saccharomycotina</taxon>
        <taxon>Lipomycetes</taxon>
        <taxon>Lipomycetales</taxon>
        <taxon>Lipomycetaceae</taxon>
        <taxon>Lipomyces</taxon>
    </lineage>
</organism>
<feature type="compositionally biased region" description="Basic and acidic residues" evidence="7">
    <location>
        <begin position="379"/>
        <end position="390"/>
    </location>
</feature>
<evidence type="ECO:0000256" key="6">
    <source>
        <dbReference type="SAM" id="Coils"/>
    </source>
</evidence>
<sequence>MIRLKLNTGASSPDSKKSASTASSPPGLPKIKVKHLRKSKSTSGAATSPPSQLLTPRISIKPPLVKPSGPLRHGLPRIRVKPVRQPGQGYDSEAPDREDDPLIEEGLIFRFEMESFSREEQATRARYLERLSSAVEGQGTEFGEVWIKFKDTRHAAVGIRDKLFFAVLVDLPTVIEAQKTLDRKNIYKVADICQMLIVLDEIVSEEQVVGFKSRVMPDSELQKPENKGNRKEELPYPHGITPPMRFARSRRFRKRIVKVVEPVQTKPIEKPIPKVVIRTKPKPEEGAEFDKEDEEDDSQDGRLQRETTEEPPHTPGPQSVREPSVALSDADAGYNMLGGYNQEEATEFGDEIESLFGNESDEEEEEDEDEEDEEEDEEDGKKRGGKMDDEEIEAMHHFELLNEEIAELQSTIESKERDAENATNPILRNRFLDVVNKLRKELALKKAELEKGDEEE</sequence>
<feature type="region of interest" description="Disordered" evidence="7">
    <location>
        <begin position="1"/>
        <end position="98"/>
    </location>
</feature>
<evidence type="ECO:0000256" key="2">
    <source>
        <dbReference type="ARBA" id="ARBA00009368"/>
    </source>
</evidence>
<feature type="region of interest" description="Disordered" evidence="7">
    <location>
        <begin position="218"/>
        <end position="242"/>
    </location>
</feature>
<dbReference type="PANTHER" id="PTHR12228">
    <property type="entry name" value="TRANSCRIPTION INITIATION FACTOR TFIID 55 KD SUBUNIT-RELATED"/>
    <property type="match status" value="1"/>
</dbReference>
<keyword evidence="10" id="KW-1185">Reference proteome</keyword>
<dbReference type="PANTHER" id="PTHR12228:SF0">
    <property type="entry name" value="TATA-BOX BINDING PROTEIN ASSOCIATED FACTOR 7"/>
    <property type="match status" value="1"/>
</dbReference>
<dbReference type="CDD" id="cd08047">
    <property type="entry name" value="TAF7"/>
    <property type="match status" value="1"/>
</dbReference>
<gene>
    <name evidence="9" type="ORF">LIPSTDRAFT_75548</name>
</gene>
<evidence type="ECO:0000256" key="3">
    <source>
        <dbReference type="ARBA" id="ARBA00023015"/>
    </source>
</evidence>
<feature type="compositionally biased region" description="Basic and acidic residues" evidence="7">
    <location>
        <begin position="218"/>
        <end position="235"/>
    </location>
</feature>
<evidence type="ECO:0000259" key="8">
    <source>
        <dbReference type="SMART" id="SM01370"/>
    </source>
</evidence>
<evidence type="ECO:0000256" key="4">
    <source>
        <dbReference type="ARBA" id="ARBA00023163"/>
    </source>
</evidence>
<keyword evidence="6" id="KW-0175">Coiled coil</keyword>
<accession>A0A1E3PYB8</accession>
<dbReference type="SMART" id="SM01370">
    <property type="entry name" value="TAFII55_N"/>
    <property type="match status" value="1"/>
</dbReference>
<dbReference type="Proteomes" id="UP000094385">
    <property type="component" value="Unassembled WGS sequence"/>
</dbReference>
<dbReference type="EMBL" id="KV454302">
    <property type="protein sequence ID" value="ODQ69902.1"/>
    <property type="molecule type" value="Genomic_DNA"/>
</dbReference>
<feature type="compositionally biased region" description="Polar residues" evidence="7">
    <location>
        <begin position="41"/>
        <end position="54"/>
    </location>
</feature>
<feature type="compositionally biased region" description="Acidic residues" evidence="7">
    <location>
        <begin position="344"/>
        <end position="378"/>
    </location>
</feature>
<dbReference type="Pfam" id="PF04658">
    <property type="entry name" value="TAFII55_N"/>
    <property type="match status" value="1"/>
</dbReference>
<evidence type="ECO:0000256" key="1">
    <source>
        <dbReference type="ARBA" id="ARBA00004123"/>
    </source>
</evidence>
<dbReference type="AlphaFoldDB" id="A0A1E3PYB8"/>
<feature type="region of interest" description="Disordered" evidence="7">
    <location>
        <begin position="272"/>
        <end position="390"/>
    </location>
</feature>
<comment type="similarity">
    <text evidence="2">Belongs to the TAF7 family.</text>
</comment>
<dbReference type="GO" id="GO:0016251">
    <property type="term" value="F:RNA polymerase II general transcription initiation factor activity"/>
    <property type="evidence" value="ECO:0007669"/>
    <property type="project" value="TreeGrafter"/>
</dbReference>
<dbReference type="GO" id="GO:0051123">
    <property type="term" value="P:RNA polymerase II preinitiation complex assembly"/>
    <property type="evidence" value="ECO:0007669"/>
    <property type="project" value="TreeGrafter"/>
</dbReference>
<dbReference type="STRING" id="675824.A0A1E3PYB8"/>
<comment type="subcellular location">
    <subcellularLocation>
        <location evidence="1">Nucleus</location>
    </subcellularLocation>
</comment>
<feature type="compositionally biased region" description="Basic and acidic residues" evidence="7">
    <location>
        <begin position="299"/>
        <end position="312"/>
    </location>
</feature>
<feature type="domain" description="TAFII55 protein conserved region" evidence="8">
    <location>
        <begin position="103"/>
        <end position="366"/>
    </location>
</feature>
<feature type="compositionally biased region" description="Basic residues" evidence="7">
    <location>
        <begin position="31"/>
        <end position="40"/>
    </location>
</feature>
<reference evidence="9 10" key="1">
    <citation type="journal article" date="2016" name="Proc. Natl. Acad. Sci. U.S.A.">
        <title>Comparative genomics of biotechnologically important yeasts.</title>
        <authorList>
            <person name="Riley R."/>
            <person name="Haridas S."/>
            <person name="Wolfe K.H."/>
            <person name="Lopes M.R."/>
            <person name="Hittinger C.T."/>
            <person name="Goeker M."/>
            <person name="Salamov A.A."/>
            <person name="Wisecaver J.H."/>
            <person name="Long T.M."/>
            <person name="Calvey C.H."/>
            <person name="Aerts A.L."/>
            <person name="Barry K.W."/>
            <person name="Choi C."/>
            <person name="Clum A."/>
            <person name="Coughlan A.Y."/>
            <person name="Deshpande S."/>
            <person name="Douglass A.P."/>
            <person name="Hanson S.J."/>
            <person name="Klenk H.-P."/>
            <person name="LaButti K.M."/>
            <person name="Lapidus A."/>
            <person name="Lindquist E.A."/>
            <person name="Lipzen A.M."/>
            <person name="Meier-Kolthoff J.P."/>
            <person name="Ohm R.A."/>
            <person name="Otillar R.P."/>
            <person name="Pangilinan J.L."/>
            <person name="Peng Y."/>
            <person name="Rokas A."/>
            <person name="Rosa C.A."/>
            <person name="Scheuner C."/>
            <person name="Sibirny A.A."/>
            <person name="Slot J.C."/>
            <person name="Stielow J.B."/>
            <person name="Sun H."/>
            <person name="Kurtzman C.P."/>
            <person name="Blackwell M."/>
            <person name="Grigoriev I.V."/>
            <person name="Jeffries T.W."/>
        </authorList>
    </citation>
    <scope>NUCLEOTIDE SEQUENCE [LARGE SCALE GENOMIC DNA]</scope>
    <source>
        <strain evidence="9 10">NRRL Y-11557</strain>
    </source>
</reference>